<keyword evidence="4" id="KW-1185">Reference proteome</keyword>
<dbReference type="Proteomes" id="UP001214441">
    <property type="component" value="Unassembled WGS sequence"/>
</dbReference>
<organism evidence="3 4">
    <name type="scientific">Streptomyces iconiensis</name>
    <dbReference type="NCBI Taxonomy" id="1384038"/>
    <lineage>
        <taxon>Bacteria</taxon>
        <taxon>Bacillati</taxon>
        <taxon>Actinomycetota</taxon>
        <taxon>Actinomycetes</taxon>
        <taxon>Kitasatosporales</taxon>
        <taxon>Streptomycetaceae</taxon>
        <taxon>Streptomyces</taxon>
    </lineage>
</organism>
<feature type="chain" id="PRO_5045210870" description="PknH-like extracellular domain-containing protein" evidence="2">
    <location>
        <begin position="20"/>
        <end position="270"/>
    </location>
</feature>
<protein>
    <recommendedName>
        <fullName evidence="5">PknH-like extracellular domain-containing protein</fullName>
    </recommendedName>
</protein>
<feature type="signal peptide" evidence="2">
    <location>
        <begin position="1"/>
        <end position="19"/>
    </location>
</feature>
<name>A0ABT6ZMY9_9ACTN</name>
<reference evidence="3 4" key="1">
    <citation type="submission" date="2023-05" db="EMBL/GenBank/DDBJ databases">
        <title>Streptantibioticus silvisoli sp. nov., acidotolerant actinomycetes 1 from pine litter.</title>
        <authorList>
            <person name="Swiecimska M."/>
            <person name="Golinska P."/>
            <person name="Sangal V."/>
            <person name="Wachnowicz B."/>
            <person name="Goodfellow M."/>
        </authorList>
    </citation>
    <scope>NUCLEOTIDE SEQUENCE [LARGE SCALE GENOMIC DNA]</scope>
    <source>
        <strain evidence="3 4">DSM 42109</strain>
    </source>
</reference>
<gene>
    <name evidence="3" type="ORF">NMN56_000385</name>
</gene>
<accession>A0ABT6ZMY9</accession>
<proteinExistence type="predicted"/>
<evidence type="ECO:0000313" key="3">
    <source>
        <dbReference type="EMBL" id="MDJ1130429.1"/>
    </source>
</evidence>
<dbReference type="EMBL" id="JANCPR020000001">
    <property type="protein sequence ID" value="MDJ1130429.1"/>
    <property type="molecule type" value="Genomic_DNA"/>
</dbReference>
<comment type="caution">
    <text evidence="3">The sequence shown here is derived from an EMBL/GenBank/DDBJ whole genome shotgun (WGS) entry which is preliminary data.</text>
</comment>
<keyword evidence="2" id="KW-0732">Signal</keyword>
<evidence type="ECO:0008006" key="5">
    <source>
        <dbReference type="Google" id="ProtNLM"/>
    </source>
</evidence>
<evidence type="ECO:0000256" key="2">
    <source>
        <dbReference type="SAM" id="SignalP"/>
    </source>
</evidence>
<evidence type="ECO:0000256" key="1">
    <source>
        <dbReference type="SAM" id="MobiDB-lite"/>
    </source>
</evidence>
<sequence length="270" mass="27609">MLHVRRTSAALLAAFALFAAGCGDDGKGGGYGGSDDDSPSPSKSASKPASKTPAQGNGRALAEKQATMALLAEGNLPSGWSQADLDDTTAAGDSPDDLSTHDRNCKQLLDAFGGDIDGQEAKTDASRSYQKSSKGPYASNRIASYDGSGTKQAFSMFKKMSDSCTKFTTHNNKVTVDFSTSKLKLPSAGDESAGVRASGKAKGGPADGSTLTLDLALARVGQSTTGVVTLNVDGKDPKLAGDLLKKSADRLQQATDGATPTPKAPAARDD</sequence>
<feature type="region of interest" description="Disordered" evidence="1">
    <location>
        <begin position="230"/>
        <end position="270"/>
    </location>
</feature>
<feature type="region of interest" description="Disordered" evidence="1">
    <location>
        <begin position="185"/>
        <end position="207"/>
    </location>
</feature>
<feature type="region of interest" description="Disordered" evidence="1">
    <location>
        <begin position="27"/>
        <end position="102"/>
    </location>
</feature>
<evidence type="ECO:0000313" key="4">
    <source>
        <dbReference type="Proteomes" id="UP001214441"/>
    </source>
</evidence>
<dbReference type="PROSITE" id="PS51257">
    <property type="entry name" value="PROKAR_LIPOPROTEIN"/>
    <property type="match status" value="1"/>
</dbReference>
<feature type="compositionally biased region" description="Low complexity" evidence="1">
    <location>
        <begin position="39"/>
        <end position="54"/>
    </location>
</feature>
<feature type="compositionally biased region" description="Basic and acidic residues" evidence="1">
    <location>
        <begin position="233"/>
        <end position="249"/>
    </location>
</feature>
<dbReference type="RefSeq" id="WP_274039886.1">
    <property type="nucleotide sequence ID" value="NZ_JANCPR020000001.1"/>
</dbReference>
<feature type="region of interest" description="Disordered" evidence="1">
    <location>
        <begin position="116"/>
        <end position="138"/>
    </location>
</feature>